<dbReference type="Proteomes" id="UP000187085">
    <property type="component" value="Unassembled WGS sequence"/>
</dbReference>
<dbReference type="STRING" id="554083.BKD30_03985"/>
<dbReference type="Gene3D" id="2.115.10.20">
    <property type="entry name" value="Glycosyl hydrolase domain, family 43"/>
    <property type="match status" value="1"/>
</dbReference>
<comment type="caution">
    <text evidence="1">The sequence shown here is derived from an EMBL/GenBank/DDBJ whole genome shotgun (WGS) entry which is preliminary data.</text>
</comment>
<protein>
    <submittedName>
        <fullName evidence="1">Uncharacterized protein</fullName>
    </submittedName>
</protein>
<dbReference type="EMBL" id="MRDE01000017">
    <property type="protein sequence ID" value="OMH27058.1"/>
    <property type="molecule type" value="Genomic_DNA"/>
</dbReference>
<evidence type="ECO:0000313" key="1">
    <source>
        <dbReference type="EMBL" id="OMH27058.1"/>
    </source>
</evidence>
<proteinExistence type="predicted"/>
<accession>A0A1R1LHP0</accession>
<sequence>MLPASGLLFDAEGLQTDEPCRVDADLLAPFLTVELTPQEDAVLSAAGIETRVGDVWADYNAESGRARIMLKLAGRTATVLTQTMFPGEGFRTAVSITENIVTLWRWDGAVWRVLLTHPCGGNAGIDLRDAALLTTSRLFYQGDFRRVRAGYFGYLGVRDPQLVRDMDGEPVRNHGRLWITATCAGPGFFPTAHWAVFSFSKEDPADLRLESHVFFDRNGRRLGDHAGFILRGGGTFVVGVSSWGDFDRNAHVRWATTEEKVLEGVHVLESNRWDLPTAFDAWDPSLLHHAGRWWLAFVECTSYDPRFSFRPALARSARGVNWDGPLEHVGSDTTREQTEGTLLTLLNGRLYVLASDGDASDYPIYDARMAQVDLLAAPYFTNIPHPLVIDPDDEPLILTFDGTTHDAAVLGYGTHGDVIVLRGRRR</sequence>
<dbReference type="InterPro" id="IPR023296">
    <property type="entry name" value="Glyco_hydro_beta-prop_sf"/>
</dbReference>
<keyword evidence="2" id="KW-1185">Reference proteome</keyword>
<evidence type="ECO:0000313" key="2">
    <source>
        <dbReference type="Proteomes" id="UP000187085"/>
    </source>
</evidence>
<gene>
    <name evidence="1" type="ORF">BKD30_03985</name>
</gene>
<reference evidence="1 2" key="1">
    <citation type="submission" date="2016-12" db="EMBL/GenBank/DDBJ databases">
        <title>Draft genome of Tersicoccus phoenicis 1P05MA.</title>
        <authorList>
            <person name="Nakajima Y."/>
            <person name="Yoshizawa S."/>
            <person name="Nakamura K."/>
            <person name="Ogura Y."/>
            <person name="Hayashi T."/>
            <person name="Kogure K."/>
        </authorList>
    </citation>
    <scope>NUCLEOTIDE SEQUENCE [LARGE SCALE GENOMIC DNA]</scope>
    <source>
        <strain evidence="1 2">1p05MA</strain>
    </source>
</reference>
<dbReference type="AlphaFoldDB" id="A0A1R1LHP0"/>
<organism evidence="1 2">
    <name type="scientific">Tersicoccus phoenicis</name>
    <dbReference type="NCBI Taxonomy" id="554083"/>
    <lineage>
        <taxon>Bacteria</taxon>
        <taxon>Bacillati</taxon>
        <taxon>Actinomycetota</taxon>
        <taxon>Actinomycetes</taxon>
        <taxon>Micrococcales</taxon>
        <taxon>Micrococcaceae</taxon>
        <taxon>Tersicoccus</taxon>
    </lineage>
</organism>
<dbReference type="SUPFAM" id="SSF75005">
    <property type="entry name" value="Arabinanase/levansucrase/invertase"/>
    <property type="match status" value="1"/>
</dbReference>
<name>A0A1R1LHP0_9MICC</name>